<evidence type="ECO:0000313" key="2">
    <source>
        <dbReference type="EMBL" id="MBB4918868.1"/>
    </source>
</evidence>
<gene>
    <name evidence="2" type="ORF">FHS44_006004</name>
</gene>
<feature type="region of interest" description="Disordered" evidence="1">
    <location>
        <begin position="1"/>
        <end position="40"/>
    </location>
</feature>
<evidence type="ECO:0000256" key="1">
    <source>
        <dbReference type="SAM" id="MobiDB-lite"/>
    </source>
</evidence>
<name>A0A7W7VQL7_9ACTN</name>
<sequence>MSVETARSHLDPQRFEKVAPTDVERTAAHVGDGSGLRYAS</sequence>
<organism evidence="2 3">
    <name type="scientific">Streptosporangium saharense</name>
    <dbReference type="NCBI Taxonomy" id="1706840"/>
    <lineage>
        <taxon>Bacteria</taxon>
        <taxon>Bacillati</taxon>
        <taxon>Actinomycetota</taxon>
        <taxon>Actinomycetes</taxon>
        <taxon>Streptosporangiales</taxon>
        <taxon>Streptosporangiaceae</taxon>
        <taxon>Streptosporangium</taxon>
    </lineage>
</organism>
<protein>
    <submittedName>
        <fullName evidence="2">Uncharacterized protein</fullName>
    </submittedName>
</protein>
<proteinExistence type="predicted"/>
<evidence type="ECO:0000313" key="3">
    <source>
        <dbReference type="Proteomes" id="UP000552644"/>
    </source>
</evidence>
<comment type="caution">
    <text evidence="2">The sequence shown here is derived from an EMBL/GenBank/DDBJ whole genome shotgun (WGS) entry which is preliminary data.</text>
</comment>
<feature type="compositionally biased region" description="Basic and acidic residues" evidence="1">
    <location>
        <begin position="1"/>
        <end position="27"/>
    </location>
</feature>
<dbReference type="Proteomes" id="UP000552644">
    <property type="component" value="Unassembled WGS sequence"/>
</dbReference>
<accession>A0A7W7VQL7</accession>
<reference evidence="2 3" key="1">
    <citation type="submission" date="2020-08" db="EMBL/GenBank/DDBJ databases">
        <title>Genomic Encyclopedia of Type Strains, Phase III (KMG-III): the genomes of soil and plant-associated and newly described type strains.</title>
        <authorList>
            <person name="Whitman W."/>
        </authorList>
    </citation>
    <scope>NUCLEOTIDE SEQUENCE [LARGE SCALE GENOMIC DNA]</scope>
    <source>
        <strain evidence="2 3">CECT 8840</strain>
    </source>
</reference>
<dbReference type="EMBL" id="JACHJP010000008">
    <property type="protein sequence ID" value="MBB4918868.1"/>
    <property type="molecule type" value="Genomic_DNA"/>
</dbReference>
<dbReference type="AlphaFoldDB" id="A0A7W7VQL7"/>
<keyword evidence="3" id="KW-1185">Reference proteome</keyword>